<evidence type="ECO:0000256" key="5">
    <source>
        <dbReference type="ARBA" id="ARBA00023242"/>
    </source>
</evidence>
<dbReference type="PANTHER" id="PTHR15741:SF37">
    <property type="entry name" value="LD38259P"/>
    <property type="match status" value="1"/>
</dbReference>
<evidence type="ECO:0000256" key="3">
    <source>
        <dbReference type="ARBA" id="ARBA00023125"/>
    </source>
</evidence>
<keyword evidence="3" id="KW-0238">DNA-binding</keyword>
<name>A0AAN8J7U6_PATCE</name>
<evidence type="ECO:0000256" key="6">
    <source>
        <dbReference type="SAM" id="Coils"/>
    </source>
</evidence>
<evidence type="ECO:0000256" key="4">
    <source>
        <dbReference type="ARBA" id="ARBA00023163"/>
    </source>
</evidence>
<dbReference type="Pfam" id="PF00010">
    <property type="entry name" value="HLH"/>
    <property type="match status" value="1"/>
</dbReference>
<evidence type="ECO:0000313" key="9">
    <source>
        <dbReference type="Proteomes" id="UP001347796"/>
    </source>
</evidence>
<dbReference type="CDD" id="cd11405">
    <property type="entry name" value="bHLHzip_MLXIP_like"/>
    <property type="match status" value="1"/>
</dbReference>
<dbReference type="GO" id="GO:0000981">
    <property type="term" value="F:DNA-binding transcription factor activity, RNA polymerase II-specific"/>
    <property type="evidence" value="ECO:0007669"/>
    <property type="project" value="TreeGrafter"/>
</dbReference>
<accession>A0AAN8J7U6</accession>
<evidence type="ECO:0000259" key="7">
    <source>
        <dbReference type="PROSITE" id="PS50888"/>
    </source>
</evidence>
<keyword evidence="9" id="KW-1185">Reference proteome</keyword>
<feature type="domain" description="BHLH" evidence="7">
    <location>
        <begin position="88"/>
        <end position="142"/>
    </location>
</feature>
<organism evidence="8 9">
    <name type="scientific">Patella caerulea</name>
    <name type="common">Rayed Mediterranean limpet</name>
    <dbReference type="NCBI Taxonomy" id="87958"/>
    <lineage>
        <taxon>Eukaryota</taxon>
        <taxon>Metazoa</taxon>
        <taxon>Spiralia</taxon>
        <taxon>Lophotrochozoa</taxon>
        <taxon>Mollusca</taxon>
        <taxon>Gastropoda</taxon>
        <taxon>Patellogastropoda</taxon>
        <taxon>Patelloidea</taxon>
        <taxon>Patellidae</taxon>
        <taxon>Patella</taxon>
    </lineage>
</organism>
<evidence type="ECO:0000256" key="2">
    <source>
        <dbReference type="ARBA" id="ARBA00023015"/>
    </source>
</evidence>
<dbReference type="PANTHER" id="PTHR15741">
    <property type="entry name" value="BASIC HELIX-LOOP-HELIX ZIP TRANSCRIPTION FACTOR"/>
    <property type="match status" value="1"/>
</dbReference>
<evidence type="ECO:0000256" key="1">
    <source>
        <dbReference type="ARBA" id="ARBA00004123"/>
    </source>
</evidence>
<dbReference type="GO" id="GO:0005634">
    <property type="term" value="C:nucleus"/>
    <property type="evidence" value="ECO:0007669"/>
    <property type="project" value="UniProtKB-SubCell"/>
</dbReference>
<dbReference type="InterPro" id="IPR036638">
    <property type="entry name" value="HLH_DNA-bd_sf"/>
</dbReference>
<dbReference type="InterPro" id="IPR052207">
    <property type="entry name" value="Max-like/E-box_TFs"/>
</dbReference>
<comment type="subcellular location">
    <subcellularLocation>
        <location evidence="1">Nucleus</location>
    </subcellularLocation>
</comment>
<dbReference type="GO" id="GO:0046983">
    <property type="term" value="F:protein dimerization activity"/>
    <property type="evidence" value="ECO:0007669"/>
    <property type="project" value="InterPro"/>
</dbReference>
<feature type="coiled-coil region" evidence="6">
    <location>
        <begin position="139"/>
        <end position="173"/>
    </location>
</feature>
<dbReference type="EMBL" id="JAZGQO010000014">
    <property type="protein sequence ID" value="KAK6170134.1"/>
    <property type="molecule type" value="Genomic_DNA"/>
</dbReference>
<dbReference type="AlphaFoldDB" id="A0AAN8J7U6"/>
<gene>
    <name evidence="8" type="ORF">SNE40_018603</name>
</gene>
<dbReference type="Gene3D" id="4.10.280.10">
    <property type="entry name" value="Helix-loop-helix DNA-binding domain"/>
    <property type="match status" value="1"/>
</dbReference>
<reference evidence="8 9" key="1">
    <citation type="submission" date="2024-01" db="EMBL/GenBank/DDBJ databases">
        <title>The genome of the rayed Mediterranean limpet Patella caerulea (Linnaeus, 1758).</title>
        <authorList>
            <person name="Anh-Thu Weber A."/>
            <person name="Halstead-Nussloch G."/>
        </authorList>
    </citation>
    <scope>NUCLEOTIDE SEQUENCE [LARGE SCALE GENOMIC DNA]</scope>
    <source>
        <strain evidence="8">AATW-2023a</strain>
        <tissue evidence="8">Whole specimen</tissue>
    </source>
</reference>
<keyword evidence="2" id="KW-0805">Transcription regulation</keyword>
<dbReference type="InterPro" id="IPR011598">
    <property type="entry name" value="bHLH_dom"/>
</dbReference>
<dbReference type="PROSITE" id="PS50888">
    <property type="entry name" value="BHLH"/>
    <property type="match status" value="1"/>
</dbReference>
<keyword evidence="5" id="KW-0539">Nucleus</keyword>
<dbReference type="SMART" id="SM00353">
    <property type="entry name" value="HLH"/>
    <property type="match status" value="1"/>
</dbReference>
<keyword evidence="4" id="KW-0804">Transcription</keyword>
<dbReference type="Proteomes" id="UP001347796">
    <property type="component" value="Unassembled WGS sequence"/>
</dbReference>
<proteinExistence type="predicted"/>
<comment type="caution">
    <text evidence="8">The sequence shown here is derived from an EMBL/GenBank/DDBJ whole genome shotgun (WGS) entry which is preliminary data.</text>
</comment>
<dbReference type="GO" id="GO:0000978">
    <property type="term" value="F:RNA polymerase II cis-regulatory region sequence-specific DNA binding"/>
    <property type="evidence" value="ECO:0007669"/>
    <property type="project" value="TreeGrafter"/>
</dbReference>
<dbReference type="SUPFAM" id="SSF47459">
    <property type="entry name" value="HLH, helix-loop-helix DNA-binding domain"/>
    <property type="match status" value="1"/>
</dbReference>
<sequence length="311" mass="36005">MVPCAVSKTVRKKCSQDNIADSNMNGDMFATHLTLFDEFNFDEEDSTSTEGQLPPSVLSECMRTDDNKEQPVKVKRKCGRPRNPIPRHKRVSHINAEHRRRGKIQNCFRTLKNMVPKYGEITSGRDSKSDILFKAIDYSKKILAESEEHKTSIESLKQEIAILSTEIESYQTFLPEGNLFDDNVYTLNDRLEDYIQQRTRDNWKFWIFSFFIRPLFDSFKNSVITTTMDAFYRSVMDWSCVNLSLANLRTVMFGALRQISTDTSIMTDPNYIPHEALAQTGNIFDQNFYDLNPNLNPDPDFGLMQMCYTSL</sequence>
<protein>
    <recommendedName>
        <fullName evidence="7">BHLH domain-containing protein</fullName>
    </recommendedName>
</protein>
<evidence type="ECO:0000313" key="8">
    <source>
        <dbReference type="EMBL" id="KAK6170134.1"/>
    </source>
</evidence>
<keyword evidence="6" id="KW-0175">Coiled coil</keyword>